<dbReference type="InterPro" id="IPR009001">
    <property type="entry name" value="Transl_elong_EF1A/Init_IF2_C"/>
</dbReference>
<evidence type="ECO:0000256" key="6">
    <source>
        <dbReference type="ARBA" id="ARBA00023134"/>
    </source>
</evidence>
<dbReference type="Gene3D" id="1.10.10.10">
    <property type="entry name" value="Winged helix-like DNA-binding domain superfamily/Winged helix DNA-binding domain"/>
    <property type="match status" value="1"/>
</dbReference>
<proteinExistence type="predicted"/>
<dbReference type="InterPro" id="IPR004535">
    <property type="entry name" value="Transl_elong_SelB"/>
</dbReference>
<keyword evidence="3" id="KW-0963">Cytoplasm</keyword>
<evidence type="ECO:0000313" key="10">
    <source>
        <dbReference type="EMBL" id="MFD2171947.1"/>
    </source>
</evidence>
<keyword evidence="5" id="KW-0648">Protein biosynthesis</keyword>
<dbReference type="CDD" id="cd03696">
    <property type="entry name" value="SelB_II"/>
    <property type="match status" value="1"/>
</dbReference>
<evidence type="ECO:0000256" key="5">
    <source>
        <dbReference type="ARBA" id="ARBA00022917"/>
    </source>
</evidence>
<keyword evidence="11" id="KW-1185">Reference proteome</keyword>
<dbReference type="Proteomes" id="UP001597343">
    <property type="component" value="Unassembled WGS sequence"/>
</dbReference>
<comment type="caution">
    <text evidence="10">The sequence shown here is derived from an EMBL/GenBank/DDBJ whole genome shotgun (WGS) entry which is preliminary data.</text>
</comment>
<dbReference type="CDD" id="cd04171">
    <property type="entry name" value="SelB"/>
    <property type="match status" value="1"/>
</dbReference>
<evidence type="ECO:0000256" key="4">
    <source>
        <dbReference type="ARBA" id="ARBA00022741"/>
    </source>
</evidence>
<dbReference type="CDD" id="cd15491">
    <property type="entry name" value="selB_III"/>
    <property type="match status" value="1"/>
</dbReference>
<reference evidence="11" key="1">
    <citation type="journal article" date="2019" name="Int. J. Syst. Evol. Microbiol.">
        <title>The Global Catalogue of Microorganisms (GCM) 10K type strain sequencing project: providing services to taxonomists for standard genome sequencing and annotation.</title>
        <authorList>
            <consortium name="The Broad Institute Genomics Platform"/>
            <consortium name="The Broad Institute Genome Sequencing Center for Infectious Disease"/>
            <person name="Wu L."/>
            <person name="Ma J."/>
        </authorList>
    </citation>
    <scope>NUCLEOTIDE SEQUENCE [LARGE SCALE GENOMIC DNA]</scope>
    <source>
        <strain evidence="11">CGMCC 1.13574</strain>
    </source>
</reference>
<dbReference type="SUPFAM" id="SSF46785">
    <property type="entry name" value="Winged helix' DNA-binding domain"/>
    <property type="match status" value="3"/>
</dbReference>
<dbReference type="Pfam" id="PF03144">
    <property type="entry name" value="GTP_EFTU_D2"/>
    <property type="match status" value="1"/>
</dbReference>
<evidence type="ECO:0000256" key="8">
    <source>
        <dbReference type="ARBA" id="ARBA00031615"/>
    </source>
</evidence>
<dbReference type="Pfam" id="PF09107">
    <property type="entry name" value="WHD_3rd_SelB"/>
    <property type="match status" value="1"/>
</dbReference>
<dbReference type="Gene3D" id="3.40.50.300">
    <property type="entry name" value="P-loop containing nucleotide triphosphate hydrolases"/>
    <property type="match status" value="1"/>
</dbReference>
<dbReference type="NCBIfam" id="TIGR00231">
    <property type="entry name" value="small_GTP"/>
    <property type="match status" value="1"/>
</dbReference>
<dbReference type="InterPro" id="IPR005225">
    <property type="entry name" value="Small_GTP-bd"/>
</dbReference>
<evidence type="ECO:0000256" key="1">
    <source>
        <dbReference type="ARBA" id="ARBA00004496"/>
    </source>
</evidence>
<dbReference type="Gene3D" id="1.10.10.2770">
    <property type="match status" value="1"/>
</dbReference>
<evidence type="ECO:0000313" key="11">
    <source>
        <dbReference type="Proteomes" id="UP001597343"/>
    </source>
</evidence>
<comment type="subcellular location">
    <subcellularLocation>
        <location evidence="1">Cytoplasm</location>
    </subcellularLocation>
</comment>
<organism evidence="10 11">
    <name type="scientific">Tumebacillus lipolyticus</name>
    <dbReference type="NCBI Taxonomy" id="1280370"/>
    <lineage>
        <taxon>Bacteria</taxon>
        <taxon>Bacillati</taxon>
        <taxon>Bacillota</taxon>
        <taxon>Bacilli</taxon>
        <taxon>Bacillales</taxon>
        <taxon>Alicyclobacillaceae</taxon>
        <taxon>Tumebacillus</taxon>
    </lineage>
</organism>
<evidence type="ECO:0000256" key="2">
    <source>
        <dbReference type="ARBA" id="ARBA00015953"/>
    </source>
</evidence>
<dbReference type="InterPro" id="IPR009000">
    <property type="entry name" value="Transl_B-barrel_sf"/>
</dbReference>
<dbReference type="PROSITE" id="PS51722">
    <property type="entry name" value="G_TR_2"/>
    <property type="match status" value="1"/>
</dbReference>
<dbReference type="Gene3D" id="2.40.30.10">
    <property type="entry name" value="Translation factors"/>
    <property type="match status" value="1"/>
</dbReference>
<dbReference type="RefSeq" id="WP_386049189.1">
    <property type="nucleotide sequence ID" value="NZ_JBHUIO010000011.1"/>
</dbReference>
<dbReference type="InterPro" id="IPR027417">
    <property type="entry name" value="P-loop_NTPase"/>
</dbReference>
<dbReference type="SUPFAM" id="SSF52540">
    <property type="entry name" value="P-loop containing nucleoside triphosphate hydrolases"/>
    <property type="match status" value="1"/>
</dbReference>
<dbReference type="PRINTS" id="PR00315">
    <property type="entry name" value="ELONGATNFCT"/>
</dbReference>
<evidence type="ECO:0000256" key="7">
    <source>
        <dbReference type="ARBA" id="ARBA00025526"/>
    </source>
</evidence>
<dbReference type="PANTHER" id="PTHR43721:SF22">
    <property type="entry name" value="ELONGATION FACTOR TU, MITOCHONDRIAL"/>
    <property type="match status" value="1"/>
</dbReference>
<evidence type="ECO:0000259" key="9">
    <source>
        <dbReference type="PROSITE" id="PS51722"/>
    </source>
</evidence>
<dbReference type="Pfam" id="PF00009">
    <property type="entry name" value="GTP_EFTU"/>
    <property type="match status" value="1"/>
</dbReference>
<keyword evidence="6" id="KW-0342">GTP-binding</keyword>
<comment type="function">
    <text evidence="7">Translation factor necessary for the incorporation of selenocysteine into proteins. It probably replaces EF-Tu for the insertion of selenocysteine directed by the UGA codon. SelB binds GTP and GDP.</text>
</comment>
<dbReference type="GO" id="GO:0003746">
    <property type="term" value="F:translation elongation factor activity"/>
    <property type="evidence" value="ECO:0007669"/>
    <property type="project" value="UniProtKB-KW"/>
</dbReference>
<accession>A0ABW5A127</accession>
<dbReference type="InterPro" id="IPR004161">
    <property type="entry name" value="EFTu-like_2"/>
</dbReference>
<keyword evidence="10" id="KW-0251">Elongation factor</keyword>
<dbReference type="InterPro" id="IPR050055">
    <property type="entry name" value="EF-Tu_GTPase"/>
</dbReference>
<keyword evidence="4" id="KW-0547">Nucleotide-binding</keyword>
<dbReference type="PANTHER" id="PTHR43721">
    <property type="entry name" value="ELONGATION FACTOR TU-RELATED"/>
    <property type="match status" value="1"/>
</dbReference>
<dbReference type="InterPro" id="IPR036388">
    <property type="entry name" value="WH-like_DNA-bd_sf"/>
</dbReference>
<dbReference type="EMBL" id="JBHUIO010000011">
    <property type="protein sequence ID" value="MFD2171947.1"/>
    <property type="molecule type" value="Genomic_DNA"/>
</dbReference>
<name>A0ABW5A127_9BACL</name>
<dbReference type="Pfam" id="PF25461">
    <property type="entry name" value="Beta-barrel_SelB"/>
    <property type="match status" value="1"/>
</dbReference>
<dbReference type="SUPFAM" id="SSF50465">
    <property type="entry name" value="EF-Tu/eEF-1alpha/eIF2-gamma C-terminal domain"/>
    <property type="match status" value="1"/>
</dbReference>
<evidence type="ECO:0000256" key="3">
    <source>
        <dbReference type="ARBA" id="ARBA00022490"/>
    </source>
</evidence>
<dbReference type="NCBIfam" id="TIGR00475">
    <property type="entry name" value="selB"/>
    <property type="match status" value="1"/>
</dbReference>
<gene>
    <name evidence="10" type="primary">selB</name>
    <name evidence="10" type="ORF">ACFSOY_18445</name>
</gene>
<dbReference type="SUPFAM" id="SSF50447">
    <property type="entry name" value="Translation proteins"/>
    <property type="match status" value="1"/>
</dbReference>
<protein>
    <recommendedName>
        <fullName evidence="2">Selenocysteine-specific elongation factor</fullName>
    </recommendedName>
    <alternativeName>
        <fullName evidence="8">SelB translation factor</fullName>
    </alternativeName>
</protein>
<dbReference type="InterPro" id="IPR036390">
    <property type="entry name" value="WH_DNA-bd_sf"/>
</dbReference>
<feature type="domain" description="Tr-type G" evidence="9">
    <location>
        <begin position="3"/>
        <end position="176"/>
    </location>
</feature>
<dbReference type="InterPro" id="IPR057335">
    <property type="entry name" value="Beta-barrel_SelB"/>
</dbReference>
<dbReference type="InterPro" id="IPR000795">
    <property type="entry name" value="T_Tr_GTP-bd_dom"/>
</dbReference>
<dbReference type="InterPro" id="IPR015191">
    <property type="entry name" value="SelB_WHD4"/>
</dbReference>
<sequence>MNDQFLILGTAGHIDHGKTTLVKALTGKDTDVHKEEKERGITIDIGFAPFTLPDGRRVGVIDVPGHERFVRNMLAGAGGIDLILLVIDANEGIMPQTEEHLHILEMLHVQKGIIVLTKRDTVEEDWLAMVEEEVRERLRETFLADAPLLAVSAAKGVGIESLRAEIGRLASEVLPREVSAPLRLPVDRVFSVAGFGTVATGTVYAGQVEVGDIVEVLPKGVQARVRHIQVHGESAERAQAGQRAALNLAGVERADLERGMVIAQKGLYRQTERIDVRLRLLESSPRALTNRMRVRFYIGSSEAIGRVSILDRDELLPGADALVQLQLESPIVCAPNDRFIIRTFSPMLTIGGGSVIDPHPVREHRRRRDYVLEELTQRELGGPERLVLDALTAEPGLSLRELAERVNATEAVVSDWLTPLLADRQVTAVADGYVGTDWAHQLFDAVEAKIRAHFAKEKYQISVPKAQVLSQLEQKLKPKLFDALLSAEIAQDRFALRRDKLSITGYQVPFTLREQELLSKIEALYAQKEYYPPSFDEVKQETGAFEKTLAGLYHYLRETGVLIEIGEGVHLLAATLLRAKELIEVHFRQSGPFGVADFRDWVGTSRKFAVLILEYFDEVKVCRRVGDKRELL</sequence>